<evidence type="ECO:0000256" key="5">
    <source>
        <dbReference type="ARBA" id="ARBA00023136"/>
    </source>
</evidence>
<evidence type="ECO:0000256" key="4">
    <source>
        <dbReference type="ARBA" id="ARBA00022989"/>
    </source>
</evidence>
<evidence type="ECO:0000313" key="7">
    <source>
        <dbReference type="EMBL" id="MFD1778660.1"/>
    </source>
</evidence>
<comment type="caution">
    <text evidence="7">The sequence shown here is derived from an EMBL/GenBank/DDBJ whole genome shotgun (WGS) entry which is preliminary data.</text>
</comment>
<keyword evidence="5 6" id="KW-0472">Membrane</keyword>
<evidence type="ECO:0000256" key="6">
    <source>
        <dbReference type="SAM" id="Phobius"/>
    </source>
</evidence>
<feature type="transmembrane region" description="Helical" evidence="6">
    <location>
        <begin position="103"/>
        <end position="123"/>
    </location>
</feature>
<dbReference type="PANTHER" id="PTHR33545">
    <property type="entry name" value="UPF0750 MEMBRANE PROTEIN YITT-RELATED"/>
    <property type="match status" value="1"/>
</dbReference>
<keyword evidence="3 6" id="KW-0812">Transmembrane</keyword>
<feature type="transmembrane region" description="Helical" evidence="6">
    <location>
        <begin position="144"/>
        <end position="163"/>
    </location>
</feature>
<keyword evidence="2" id="KW-1003">Cell membrane</keyword>
<protein>
    <submittedName>
        <fullName evidence="7">YitT family protein</fullName>
    </submittedName>
</protein>
<feature type="transmembrane region" description="Helical" evidence="6">
    <location>
        <begin position="7"/>
        <end position="26"/>
    </location>
</feature>
<evidence type="ECO:0000256" key="3">
    <source>
        <dbReference type="ARBA" id="ARBA00022692"/>
    </source>
</evidence>
<dbReference type="Proteomes" id="UP001597227">
    <property type="component" value="Unassembled WGS sequence"/>
</dbReference>
<proteinExistence type="predicted"/>
<dbReference type="RefSeq" id="WP_388037053.1">
    <property type="nucleotide sequence ID" value="NZ_JBHUEK010000010.1"/>
</dbReference>
<dbReference type="InterPro" id="IPR003740">
    <property type="entry name" value="YitT"/>
</dbReference>
<feature type="transmembrane region" description="Helical" evidence="6">
    <location>
        <begin position="169"/>
        <end position="190"/>
    </location>
</feature>
<dbReference type="EMBL" id="JBHUEK010000010">
    <property type="protein sequence ID" value="MFD1778660.1"/>
    <property type="molecule type" value="Genomic_DNA"/>
</dbReference>
<dbReference type="InterPro" id="IPR051461">
    <property type="entry name" value="UPF0750_membrane"/>
</dbReference>
<evidence type="ECO:0000256" key="1">
    <source>
        <dbReference type="ARBA" id="ARBA00004651"/>
    </source>
</evidence>
<name>A0ABW4MNV0_9BACI</name>
<feature type="transmembrane region" description="Helical" evidence="6">
    <location>
        <begin position="72"/>
        <end position="91"/>
    </location>
</feature>
<sequence>MSFFTKAFAILVGSTTIALGINIFLIPNKVLDGGIIGLGLIISYLFHTNAGFTIMILSIPIFIVSWFKYRSYFFNSLHGMLLSSFFIDLFHNLNQLRLHISPILSSFTGGILIGFGIGIMLRFETSTGGTDLLAQFFSEIVKMNVGIIILIIDVFVICLGGLFVSSDTFLLSTITILAGGITTSVCTWNLKNNDFKTRS</sequence>
<organism evidence="7 8">
    <name type="scientific">Fredinandcohnia salidurans</name>
    <dbReference type="NCBI Taxonomy" id="2595041"/>
    <lineage>
        <taxon>Bacteria</taxon>
        <taxon>Bacillati</taxon>
        <taxon>Bacillota</taxon>
        <taxon>Bacilli</taxon>
        <taxon>Bacillales</taxon>
        <taxon>Bacillaceae</taxon>
        <taxon>Fredinandcohnia</taxon>
    </lineage>
</organism>
<comment type="subcellular location">
    <subcellularLocation>
        <location evidence="1">Cell membrane</location>
        <topology evidence="1">Multi-pass membrane protein</topology>
    </subcellularLocation>
</comment>
<dbReference type="Pfam" id="PF02588">
    <property type="entry name" value="YitT_membrane"/>
    <property type="match status" value="1"/>
</dbReference>
<evidence type="ECO:0000256" key="2">
    <source>
        <dbReference type="ARBA" id="ARBA00022475"/>
    </source>
</evidence>
<feature type="transmembrane region" description="Helical" evidence="6">
    <location>
        <begin position="38"/>
        <end position="65"/>
    </location>
</feature>
<reference evidence="8" key="1">
    <citation type="journal article" date="2019" name="Int. J. Syst. Evol. Microbiol.">
        <title>The Global Catalogue of Microorganisms (GCM) 10K type strain sequencing project: providing services to taxonomists for standard genome sequencing and annotation.</title>
        <authorList>
            <consortium name="The Broad Institute Genomics Platform"/>
            <consortium name="The Broad Institute Genome Sequencing Center for Infectious Disease"/>
            <person name="Wu L."/>
            <person name="Ma J."/>
        </authorList>
    </citation>
    <scope>NUCLEOTIDE SEQUENCE [LARGE SCALE GENOMIC DNA]</scope>
    <source>
        <strain evidence="8">CCUG 15531</strain>
    </source>
</reference>
<evidence type="ECO:0000313" key="8">
    <source>
        <dbReference type="Proteomes" id="UP001597227"/>
    </source>
</evidence>
<accession>A0ABW4MNV0</accession>
<dbReference type="PANTHER" id="PTHR33545:SF5">
    <property type="entry name" value="UPF0750 MEMBRANE PROTEIN YITT"/>
    <property type="match status" value="1"/>
</dbReference>
<keyword evidence="4 6" id="KW-1133">Transmembrane helix</keyword>
<keyword evidence="8" id="KW-1185">Reference proteome</keyword>
<gene>
    <name evidence="7" type="ORF">ACFSFW_08275</name>
</gene>